<evidence type="ECO:0000259" key="8">
    <source>
        <dbReference type="Pfam" id="PF20772"/>
    </source>
</evidence>
<keyword evidence="3 6" id="KW-0805">Transcription regulation</keyword>
<feature type="domain" description="TACO1/YebC-like N-terminal" evidence="8">
    <location>
        <begin position="5"/>
        <end position="75"/>
    </location>
</feature>
<dbReference type="GO" id="GO:0006355">
    <property type="term" value="P:regulation of DNA-templated transcription"/>
    <property type="evidence" value="ECO:0007669"/>
    <property type="project" value="UniProtKB-UniRule"/>
</dbReference>
<dbReference type="AlphaFoldDB" id="A0A1F7YNV0"/>
<dbReference type="InterPro" id="IPR049083">
    <property type="entry name" value="TACO1_YebC_N"/>
</dbReference>
<comment type="caution">
    <text evidence="9">The sequence shown here is derived from an EMBL/GenBank/DDBJ whole genome shotgun (WGS) entry which is preliminary data.</text>
</comment>
<dbReference type="InterPro" id="IPR017856">
    <property type="entry name" value="Integrase-like_N"/>
</dbReference>
<evidence type="ECO:0000256" key="5">
    <source>
        <dbReference type="ARBA" id="ARBA00023163"/>
    </source>
</evidence>
<comment type="subcellular location">
    <subcellularLocation>
        <location evidence="6">Cytoplasm</location>
    </subcellularLocation>
</comment>
<dbReference type="NCBIfam" id="NF009044">
    <property type="entry name" value="PRK12378.1"/>
    <property type="match status" value="1"/>
</dbReference>
<dbReference type="Gene3D" id="3.30.70.980">
    <property type="match status" value="2"/>
</dbReference>
<dbReference type="GO" id="GO:0005829">
    <property type="term" value="C:cytosol"/>
    <property type="evidence" value="ECO:0007669"/>
    <property type="project" value="TreeGrafter"/>
</dbReference>
<comment type="similarity">
    <text evidence="1 6">Belongs to the TACO1 family.</text>
</comment>
<dbReference type="HAMAP" id="MF_00693">
    <property type="entry name" value="Transcrip_reg_TACO1"/>
    <property type="match status" value="1"/>
</dbReference>
<dbReference type="InterPro" id="IPR029072">
    <property type="entry name" value="YebC-like"/>
</dbReference>
<dbReference type="Gene3D" id="1.10.10.200">
    <property type="match status" value="1"/>
</dbReference>
<organism evidence="9 10">
    <name type="scientific">Candidatus Woesebacteria bacterium RIFCSPHIGHO2_01_FULL_41_10</name>
    <dbReference type="NCBI Taxonomy" id="1802500"/>
    <lineage>
        <taxon>Bacteria</taxon>
        <taxon>Candidatus Woeseibacteriota</taxon>
    </lineage>
</organism>
<feature type="domain" description="TACO1/YebC-like second and third" evidence="7">
    <location>
        <begin position="80"/>
        <end position="235"/>
    </location>
</feature>
<dbReference type="InterPro" id="IPR048300">
    <property type="entry name" value="TACO1_YebC-like_2nd/3rd_dom"/>
</dbReference>
<evidence type="ECO:0000256" key="3">
    <source>
        <dbReference type="ARBA" id="ARBA00023015"/>
    </source>
</evidence>
<dbReference type="EMBL" id="MGGM01000021">
    <property type="protein sequence ID" value="OGM29004.1"/>
    <property type="molecule type" value="Genomic_DNA"/>
</dbReference>
<keyword evidence="4 6" id="KW-0238">DNA-binding</keyword>
<dbReference type="FunFam" id="1.10.10.200:FF:000002">
    <property type="entry name" value="Probable transcriptional regulatory protein CLM62_37755"/>
    <property type="match status" value="1"/>
</dbReference>
<proteinExistence type="inferred from homology"/>
<gene>
    <name evidence="9" type="ORF">A2801_03980</name>
</gene>
<evidence type="ECO:0000256" key="4">
    <source>
        <dbReference type="ARBA" id="ARBA00023125"/>
    </source>
</evidence>
<dbReference type="Pfam" id="PF01709">
    <property type="entry name" value="Transcrip_reg"/>
    <property type="match status" value="1"/>
</dbReference>
<sequence length="244" mass="26803">MSGHSKWSTIKRQKAVNDNARGKLFSKLSRGVSVAVKSGGPTPEMNHRLRMAIDAAKAANMPKDTIDRAIAKASESAENLEEVVYEGFGPEGIQVIIEAATDNRNRTSQEVKYLLERSGGTLGGPGAVSFNFDSKGYLLVKKSEDVDGQILALIDLGVDDVEEVQSGIEVYVQQHDLFETKKSVEQGGFEVLETQLLKKPKLEMKIQDKGVARRMVALLEGLDELEDVQGVYMNADIDEHLLQE</sequence>
<evidence type="ECO:0000256" key="6">
    <source>
        <dbReference type="HAMAP-Rule" id="MF_00693"/>
    </source>
</evidence>
<dbReference type="InterPro" id="IPR002876">
    <property type="entry name" value="Transcrip_reg_TACO1-like"/>
</dbReference>
<evidence type="ECO:0000313" key="10">
    <source>
        <dbReference type="Proteomes" id="UP000177263"/>
    </source>
</evidence>
<accession>A0A1F7YNV0</accession>
<keyword evidence="5 6" id="KW-0804">Transcription</keyword>
<dbReference type="InterPro" id="IPR026564">
    <property type="entry name" value="Transcrip_reg_TACO1-like_dom3"/>
</dbReference>
<dbReference type="GO" id="GO:0003677">
    <property type="term" value="F:DNA binding"/>
    <property type="evidence" value="ECO:0007669"/>
    <property type="project" value="UniProtKB-UniRule"/>
</dbReference>
<dbReference type="SUPFAM" id="SSF75625">
    <property type="entry name" value="YebC-like"/>
    <property type="match status" value="1"/>
</dbReference>
<dbReference type="Proteomes" id="UP000177263">
    <property type="component" value="Unassembled WGS sequence"/>
</dbReference>
<dbReference type="PANTHER" id="PTHR12532:SF6">
    <property type="entry name" value="TRANSCRIPTIONAL REGULATORY PROTEIN YEBC-RELATED"/>
    <property type="match status" value="1"/>
</dbReference>
<evidence type="ECO:0000259" key="7">
    <source>
        <dbReference type="Pfam" id="PF01709"/>
    </source>
</evidence>
<evidence type="ECO:0000256" key="2">
    <source>
        <dbReference type="ARBA" id="ARBA00022490"/>
    </source>
</evidence>
<reference evidence="9 10" key="1">
    <citation type="journal article" date="2016" name="Nat. Commun.">
        <title>Thousands of microbial genomes shed light on interconnected biogeochemical processes in an aquifer system.</title>
        <authorList>
            <person name="Anantharaman K."/>
            <person name="Brown C.T."/>
            <person name="Hug L.A."/>
            <person name="Sharon I."/>
            <person name="Castelle C.J."/>
            <person name="Probst A.J."/>
            <person name="Thomas B.C."/>
            <person name="Singh A."/>
            <person name="Wilkins M.J."/>
            <person name="Karaoz U."/>
            <person name="Brodie E.L."/>
            <person name="Williams K.H."/>
            <person name="Hubbard S.S."/>
            <person name="Banfield J.F."/>
        </authorList>
    </citation>
    <scope>NUCLEOTIDE SEQUENCE [LARGE SCALE GENOMIC DNA]</scope>
</reference>
<evidence type="ECO:0000256" key="1">
    <source>
        <dbReference type="ARBA" id="ARBA00008724"/>
    </source>
</evidence>
<name>A0A1F7YNV0_9BACT</name>
<evidence type="ECO:0000313" key="9">
    <source>
        <dbReference type="EMBL" id="OGM29004.1"/>
    </source>
</evidence>
<dbReference type="STRING" id="1802500.A2801_03980"/>
<dbReference type="NCBIfam" id="TIGR01033">
    <property type="entry name" value="YebC/PmpR family DNA-binding transcriptional regulator"/>
    <property type="match status" value="1"/>
</dbReference>
<protein>
    <recommendedName>
        <fullName evidence="6">Probable transcriptional regulatory protein A2801_03980</fullName>
    </recommendedName>
</protein>
<keyword evidence="2 6" id="KW-0963">Cytoplasm</keyword>
<dbReference type="PANTHER" id="PTHR12532">
    <property type="entry name" value="TRANSLATIONAL ACTIVATOR OF CYTOCHROME C OXIDASE 1"/>
    <property type="match status" value="1"/>
</dbReference>
<dbReference type="Pfam" id="PF20772">
    <property type="entry name" value="TACO1_YebC_N"/>
    <property type="match status" value="1"/>
</dbReference>
<dbReference type="NCBIfam" id="NF001030">
    <property type="entry name" value="PRK00110.1"/>
    <property type="match status" value="1"/>
</dbReference>